<dbReference type="Proteomes" id="UP000294155">
    <property type="component" value="Unassembled WGS sequence"/>
</dbReference>
<dbReference type="OrthoDB" id="862886at2"/>
<dbReference type="PANTHER" id="PTHR12526">
    <property type="entry name" value="GLYCOSYLTRANSFERASE"/>
    <property type="match status" value="1"/>
</dbReference>
<dbReference type="Pfam" id="PF13692">
    <property type="entry name" value="Glyco_trans_1_4"/>
    <property type="match status" value="1"/>
</dbReference>
<sequence>MRILYSTLNLEKAGSHVVALTLASGTAEANRHQVYYFNQGEQLVDQGMVEAYLSPKVRLIDMKSYPKLNFLAWKANAVLRKLGVPGFHEACKTALLLFTIVRHRIDLVHGHEALVKNSRLAKVIRLLSVPVVITDHSGYTMLLKVGDRSFIPYANQARAIVEVSKYSADILRHRGEGENSEKMRELGKKIMAADYQAEYDNLKDKDLVSEANTQVTTRVVTIYNGVVRHQGTPPNGPQIRQQLGLAPDTLVFGMIGRGTEQKGWLYALEAYQQLTARHPERRCAWLCMGEGPCLEQMQAALGTTRPDILFVGSVDDPHYYMSACDVGLVPSCFSEGLPLSIVEFFEHGVPVIGSDLCGIPEAITPPGQEPGGLLIAMDEGTTPLVESLRAHMERYVLEPELLTRHGAAARRIREKFDMEPFIDSHDQLYTQVMASTK</sequence>
<keyword evidence="1" id="KW-0808">Transferase</keyword>
<evidence type="ECO:0000313" key="2">
    <source>
        <dbReference type="Proteomes" id="UP000294155"/>
    </source>
</evidence>
<accession>A0A4Q5LAU0</accession>
<dbReference type="GO" id="GO:0016740">
    <property type="term" value="F:transferase activity"/>
    <property type="evidence" value="ECO:0007669"/>
    <property type="project" value="UniProtKB-KW"/>
</dbReference>
<gene>
    <name evidence="1" type="ORF">EWM57_19555</name>
</gene>
<dbReference type="SUPFAM" id="SSF53756">
    <property type="entry name" value="UDP-Glycosyltransferase/glycogen phosphorylase"/>
    <property type="match status" value="1"/>
</dbReference>
<keyword evidence="2" id="KW-1185">Reference proteome</keyword>
<dbReference type="EMBL" id="SEWE01000065">
    <property type="protein sequence ID" value="RYU75793.1"/>
    <property type="molecule type" value="Genomic_DNA"/>
</dbReference>
<protein>
    <submittedName>
        <fullName evidence="1">Glycosyltransferase</fullName>
    </submittedName>
</protein>
<evidence type="ECO:0000313" key="1">
    <source>
        <dbReference type="EMBL" id="RYU75793.1"/>
    </source>
</evidence>
<comment type="caution">
    <text evidence="1">The sequence shown here is derived from an EMBL/GenBank/DDBJ whole genome shotgun (WGS) entry which is preliminary data.</text>
</comment>
<name>A0A4Q5LAU0_9BACT</name>
<dbReference type="RefSeq" id="WP_129922998.1">
    <property type="nucleotide sequence ID" value="NZ_SEWE01000065.1"/>
</dbReference>
<dbReference type="AlphaFoldDB" id="A0A4Q5LAU0"/>
<reference evidence="1 2" key="1">
    <citation type="submission" date="2019-02" db="EMBL/GenBank/DDBJ databases">
        <title>Bacterial novel species isolated from soil.</title>
        <authorList>
            <person name="Jung H.-Y."/>
        </authorList>
    </citation>
    <scope>NUCLEOTIDE SEQUENCE [LARGE SCALE GENOMIC DNA]</scope>
    <source>
        <strain evidence="1 2">1-3-3-3</strain>
    </source>
</reference>
<dbReference type="CDD" id="cd03801">
    <property type="entry name" value="GT4_PimA-like"/>
    <property type="match status" value="1"/>
</dbReference>
<organism evidence="1 2">
    <name type="scientific">Hymenobacter persicinus</name>
    <dbReference type="NCBI Taxonomy" id="2025506"/>
    <lineage>
        <taxon>Bacteria</taxon>
        <taxon>Pseudomonadati</taxon>
        <taxon>Bacteroidota</taxon>
        <taxon>Cytophagia</taxon>
        <taxon>Cytophagales</taxon>
        <taxon>Hymenobacteraceae</taxon>
        <taxon>Hymenobacter</taxon>
    </lineage>
</organism>
<proteinExistence type="predicted"/>
<dbReference type="Gene3D" id="3.40.50.2000">
    <property type="entry name" value="Glycogen Phosphorylase B"/>
    <property type="match status" value="2"/>
</dbReference>